<keyword evidence="8" id="KW-0964">Secreted</keyword>
<comment type="function">
    <text evidence="19">The dystroglycan complex is involved in a number of processes including laminin and basement membrane assembly, sarcolemmal stability, cell survival, peripheral nerve myelination, nodal structure, cell migration, and epithelial polarization.</text>
</comment>
<dbReference type="GO" id="GO:0042383">
    <property type="term" value="C:sarcolemma"/>
    <property type="evidence" value="ECO:0007669"/>
    <property type="project" value="UniProtKB-SubCell"/>
</dbReference>
<evidence type="ECO:0000256" key="15">
    <source>
        <dbReference type="ARBA" id="ARBA00023180"/>
    </source>
</evidence>
<dbReference type="Pfam" id="PF18424">
    <property type="entry name" value="a_DG1_N2"/>
    <property type="match status" value="1"/>
</dbReference>
<dbReference type="GO" id="GO:0016011">
    <property type="term" value="C:dystroglycan complex"/>
    <property type="evidence" value="ECO:0007669"/>
    <property type="project" value="TreeGrafter"/>
</dbReference>
<evidence type="ECO:0000256" key="18">
    <source>
        <dbReference type="ARBA" id="ARBA00023257"/>
    </source>
</evidence>
<dbReference type="GO" id="GO:0045211">
    <property type="term" value="C:postsynaptic membrane"/>
    <property type="evidence" value="ECO:0007669"/>
    <property type="project" value="UniProtKB-SubCell"/>
</dbReference>
<evidence type="ECO:0000256" key="2">
    <source>
        <dbReference type="ARBA" id="ARBA00004239"/>
    </source>
</evidence>
<dbReference type="GO" id="GO:0021675">
    <property type="term" value="P:nerve development"/>
    <property type="evidence" value="ECO:0007669"/>
    <property type="project" value="TreeGrafter"/>
</dbReference>
<evidence type="ECO:0000256" key="12">
    <source>
        <dbReference type="ARBA" id="ARBA00022989"/>
    </source>
</evidence>
<dbReference type="SUPFAM" id="SSF49313">
    <property type="entry name" value="Cadherin-like"/>
    <property type="match status" value="3"/>
</dbReference>
<dbReference type="GO" id="GO:0005654">
    <property type="term" value="C:nucleoplasm"/>
    <property type="evidence" value="ECO:0007669"/>
    <property type="project" value="UniProtKB-SubCell"/>
</dbReference>
<evidence type="ECO:0000256" key="5">
    <source>
        <dbReference type="ARBA" id="ARBA00004642"/>
    </source>
</evidence>
<feature type="domain" description="Peptidase S72" evidence="28">
    <location>
        <begin position="527"/>
        <end position="635"/>
    </location>
</feature>
<evidence type="ECO:0000256" key="24">
    <source>
        <dbReference type="ARBA" id="ARBA00034100"/>
    </source>
</evidence>
<evidence type="ECO:0000256" key="26">
    <source>
        <dbReference type="SAM" id="Phobius"/>
    </source>
</evidence>
<keyword evidence="7" id="KW-0963">Cytoplasm</keyword>
<dbReference type="EMBL" id="GEFM01002801">
    <property type="protein sequence ID" value="JAP72995.1"/>
    <property type="molecule type" value="mRNA"/>
</dbReference>
<dbReference type="InterPro" id="IPR006644">
    <property type="entry name" value="Cadg"/>
</dbReference>
<evidence type="ECO:0000256" key="27">
    <source>
        <dbReference type="SAM" id="SignalP"/>
    </source>
</evidence>
<keyword evidence="14" id="KW-1015">Disulfide bond</keyword>
<feature type="chain" id="PRO_5007284197" description="Dystroglycan 1" evidence="27">
    <location>
        <begin position="30"/>
        <end position="1043"/>
    </location>
</feature>
<keyword evidence="13" id="KW-0770">Synapse</keyword>
<keyword evidence="26" id="KW-0472">Membrane</keyword>
<proteinExistence type="evidence at transcript level"/>
<feature type="region of interest" description="Disordered" evidence="25">
    <location>
        <begin position="958"/>
        <end position="1043"/>
    </location>
</feature>
<dbReference type="InterPro" id="IPR027468">
    <property type="entry name" value="Alpha-dystroglycan_domain_2"/>
</dbReference>
<keyword evidence="10 26" id="KW-0812">Transmembrane</keyword>
<sequence>MGSRSGGRPAWALAVPLALVVLGCHPCRAVTRQFGLPDCTVAAGHLFNYTIPKDSFTGGKHRFEVAEAGERQLPRWMHFESPILSGVPLAADIGQHYISVKAIAENPDDEVAEARDVFSVDVVEHQSSRSNPELPAASCPAGNPVAMATVTVDADANDLRPHERARLLTGLAHFLEVPVAEASMAPMAPDEPAYDNSALMAGAGDSPSRLTAGLRLRWRVGCSSDVEPHHAAALKRLEASAEDGSLARLLGHPVVGWHVSSVQPTVRRARAHSHYIGGTPLVPAPLPTVVATETGNIVGERPMATPETRIVPTMASPVFDGPTVHHPHRHHHGEDHHARHIAASPTLSSVVLPTAALGMTPVLPPLRPTQTSFVDGAFGEVTPTFGPELVQPTSVGPEVSATPVLPTPETPRKPAGGNTKPTLNKRLPKLKATAGNVWTFQIPADAFHDREQGDTRELKLMFLTSAGTAIEPRSWIQFDAEKQTLSALPLDEHIGKYQFRLEAMDNEGETVHDLMDINVWQHSSARAVHHKFRVTLKPKNWEYANSIDWQIKTVQRLARFFGDPDTSQVTVQNVSSEPVSLTWTNDSLPKHPCPREQLMALYDQMADASGSPLAAFKKALGNLKVQKVSVEFLGVCPPASSAPPPLHNKAPTKRNSIGQINATVGEILRYIIPDDTFYDFEDGTTRYLTLSFLSMDGLRLPESSWVQFNPRTQELYGLPFDGDVRRHEFQLVAQDSFGMSVEDVFVVLVQPRAQKKWAVEFSLHLDEDFEAFSRNISRKVLVAWKLARLYGDPDPRYVTVNTISAGSVVYAWTNNTLPYEPCPTETIRQLMSRLVHDNRTLTQRLVDEMKPEFRILKADTMPLGLCMDKGLPSTSVLHTAAPPPAAATPEVGDASDVPPADDDIYITTIIPAVVIAVMLLLAALVACMLYRKKRKGKLSMQDSSTFINKGIPIIFADELEDKPDPAKPPVIMKEERPPLPPPEYPRGGSSSRGSTPQTGRRLPRDDAAPYQHPTPPFVSGRPDRQTRPKAAPTYRQPPPYVPP</sequence>
<keyword evidence="18" id="KW-0628">Postsynaptic cell membrane</keyword>
<evidence type="ECO:0000256" key="21">
    <source>
        <dbReference type="ARBA" id="ARBA00026224"/>
    </source>
</evidence>
<evidence type="ECO:0000256" key="25">
    <source>
        <dbReference type="SAM" id="MobiDB-lite"/>
    </source>
</evidence>
<dbReference type="Gene3D" id="2.60.40.10">
    <property type="entry name" value="Immunoglobulins"/>
    <property type="match status" value="3"/>
</dbReference>
<dbReference type="GO" id="GO:0005509">
    <property type="term" value="F:calcium ion binding"/>
    <property type="evidence" value="ECO:0007669"/>
    <property type="project" value="InterPro"/>
</dbReference>
<dbReference type="GO" id="GO:0002009">
    <property type="term" value="P:morphogenesis of an epithelium"/>
    <property type="evidence" value="ECO:0007669"/>
    <property type="project" value="TreeGrafter"/>
</dbReference>
<comment type="function">
    <text evidence="20">Transmembrane protein that plays important roles in connecting the extracellular matrix to the cytoskeleton. Acts as a cell adhesion receptor in both muscle and non-muscle tissues. Receptor for both DMD and UTRN and, through these interactions, scaffolds axin to the cytoskeleton. Also functions in cell adhesion-mediated signaling and implicated in cell polarity.</text>
</comment>
<evidence type="ECO:0000256" key="11">
    <source>
        <dbReference type="ARBA" id="ARBA00022729"/>
    </source>
</evidence>
<keyword evidence="15" id="KW-0325">Glycoprotein</keyword>
<evidence type="ECO:0000256" key="19">
    <source>
        <dbReference type="ARBA" id="ARBA00023567"/>
    </source>
</evidence>
<dbReference type="SMART" id="SM00736">
    <property type="entry name" value="CADG"/>
    <property type="match status" value="3"/>
</dbReference>
<evidence type="ECO:0000256" key="22">
    <source>
        <dbReference type="ARBA" id="ARBA00030092"/>
    </source>
</evidence>
<feature type="region of interest" description="Disordered" evidence="25">
    <location>
        <begin position="390"/>
        <end position="424"/>
    </location>
</feature>
<dbReference type="GO" id="GO:0043236">
    <property type="term" value="F:laminin binding"/>
    <property type="evidence" value="ECO:0007669"/>
    <property type="project" value="TreeGrafter"/>
</dbReference>
<evidence type="ECO:0000256" key="8">
    <source>
        <dbReference type="ARBA" id="ARBA00022525"/>
    </source>
</evidence>
<name>A0A131Y3D6_IXORI</name>
<dbReference type="InterPro" id="IPR008465">
    <property type="entry name" value="DAG1_C"/>
</dbReference>
<dbReference type="PROSITE" id="PS51699">
    <property type="entry name" value="SEA_DG"/>
    <property type="match status" value="2"/>
</dbReference>
<evidence type="ECO:0000256" key="4">
    <source>
        <dbReference type="ARBA" id="ARBA00004251"/>
    </source>
</evidence>
<accession>A0A131Y3D6</accession>
<evidence type="ECO:0000256" key="17">
    <source>
        <dbReference type="ARBA" id="ARBA00023242"/>
    </source>
</evidence>
<dbReference type="GO" id="GO:0007411">
    <property type="term" value="P:axon guidance"/>
    <property type="evidence" value="ECO:0007669"/>
    <property type="project" value="TreeGrafter"/>
</dbReference>
<evidence type="ECO:0000313" key="29">
    <source>
        <dbReference type="EMBL" id="JAP72995.1"/>
    </source>
</evidence>
<protein>
    <recommendedName>
        <fullName evidence="21">Dystroglycan 1</fullName>
    </recommendedName>
    <alternativeName>
        <fullName evidence="23">Dystroglycan</fullName>
    </alternativeName>
    <alternativeName>
        <fullName evidence="22">Dystrophin-associated glycoprotein 1</fullName>
    </alternativeName>
</protein>
<dbReference type="CDD" id="cd11303">
    <property type="entry name" value="Dystroglycan_repeat"/>
    <property type="match status" value="1"/>
</dbReference>
<feature type="signal peptide" evidence="27">
    <location>
        <begin position="1"/>
        <end position="29"/>
    </location>
</feature>
<dbReference type="Pfam" id="PF05454">
    <property type="entry name" value="DAG1"/>
    <property type="match status" value="2"/>
</dbReference>
<dbReference type="PANTHER" id="PTHR21559:SF21">
    <property type="entry name" value="DYSTROGLYCAN 1"/>
    <property type="match status" value="1"/>
</dbReference>
<evidence type="ECO:0000256" key="9">
    <source>
        <dbReference type="ARBA" id="ARBA00022553"/>
    </source>
</evidence>
<keyword evidence="9" id="KW-0597">Phosphoprotein</keyword>
<dbReference type="GO" id="GO:0005576">
    <property type="term" value="C:extracellular region"/>
    <property type="evidence" value="ECO:0007669"/>
    <property type="project" value="UniProtKB-SubCell"/>
</dbReference>
<dbReference type="CDD" id="cd11305">
    <property type="entry name" value="alpha_DG_C"/>
    <property type="match status" value="1"/>
</dbReference>
<keyword evidence="17" id="KW-0539">Nucleus</keyword>
<evidence type="ECO:0000256" key="3">
    <source>
        <dbReference type="ARBA" id="ARBA00004245"/>
    </source>
</evidence>
<feature type="transmembrane region" description="Helical" evidence="26">
    <location>
        <begin position="904"/>
        <end position="930"/>
    </location>
</feature>
<evidence type="ECO:0000256" key="20">
    <source>
        <dbReference type="ARBA" id="ARBA00024991"/>
    </source>
</evidence>
<dbReference type="GO" id="GO:0005856">
    <property type="term" value="C:cytoskeleton"/>
    <property type="evidence" value="ECO:0007669"/>
    <property type="project" value="UniProtKB-SubCell"/>
</dbReference>
<dbReference type="InterPro" id="IPR030398">
    <property type="entry name" value="SEA_DG_dom"/>
</dbReference>
<keyword evidence="11 27" id="KW-0732">Signal</keyword>
<evidence type="ECO:0000256" key="16">
    <source>
        <dbReference type="ARBA" id="ARBA00023212"/>
    </source>
</evidence>
<dbReference type="PROSITE" id="PS51257">
    <property type="entry name" value="PROKAR_LIPOPROTEIN"/>
    <property type="match status" value="1"/>
</dbReference>
<evidence type="ECO:0000256" key="7">
    <source>
        <dbReference type="ARBA" id="ARBA00022490"/>
    </source>
</evidence>
<feature type="compositionally biased region" description="Low complexity" evidence="25">
    <location>
        <begin position="985"/>
        <end position="1000"/>
    </location>
</feature>
<dbReference type="Gene3D" id="3.30.70.1040">
    <property type="entry name" value="Dystroglycan, domain 2"/>
    <property type="match status" value="1"/>
</dbReference>
<feature type="domain" description="Peptidase S72" evidence="28">
    <location>
        <begin position="756"/>
        <end position="865"/>
    </location>
</feature>
<dbReference type="InterPro" id="IPR015919">
    <property type="entry name" value="Cadherin-like_sf"/>
</dbReference>
<evidence type="ECO:0000256" key="6">
    <source>
        <dbReference type="ARBA" id="ARBA00022475"/>
    </source>
</evidence>
<dbReference type="SUPFAM" id="SSF111006">
    <property type="entry name" value="Dystroglycan, domain 2"/>
    <property type="match status" value="1"/>
</dbReference>
<dbReference type="AlphaFoldDB" id="A0A131Y3D6"/>
<evidence type="ECO:0000256" key="13">
    <source>
        <dbReference type="ARBA" id="ARBA00023018"/>
    </source>
</evidence>
<keyword evidence="16" id="KW-0206">Cytoskeleton</keyword>
<dbReference type="InterPro" id="IPR013783">
    <property type="entry name" value="Ig-like_fold"/>
</dbReference>
<evidence type="ECO:0000256" key="10">
    <source>
        <dbReference type="ARBA" id="ARBA00022692"/>
    </source>
</evidence>
<dbReference type="PANTHER" id="PTHR21559">
    <property type="entry name" value="DYSTROGLYCAN-RELATED"/>
    <property type="match status" value="1"/>
</dbReference>
<comment type="subcellular location">
    <subcellularLocation>
        <location evidence="1">Cell membrane</location>
        <location evidence="1">Sarcolemma</location>
    </subcellularLocation>
    <subcellularLocation>
        <location evidence="4">Cell membrane</location>
        <topology evidence="4">Single-pass type I membrane protein</topology>
    </subcellularLocation>
    <subcellularLocation>
        <location evidence="3">Cytoplasm</location>
        <location evidence="3">Cytoskeleton</location>
    </subcellularLocation>
    <subcellularLocation>
        <location evidence="5">Nucleus</location>
        <location evidence="5">Nucleoplasm</location>
    </subcellularLocation>
    <subcellularLocation>
        <location evidence="24">Postsynaptic cell membrane</location>
    </subcellularLocation>
    <subcellularLocation>
        <location evidence="2">Secreted</location>
        <location evidence="2">Extracellular space</location>
    </subcellularLocation>
</comment>
<evidence type="ECO:0000256" key="14">
    <source>
        <dbReference type="ARBA" id="ARBA00023157"/>
    </source>
</evidence>
<keyword evidence="6" id="KW-1003">Cell membrane</keyword>
<evidence type="ECO:0000256" key="1">
    <source>
        <dbReference type="ARBA" id="ARBA00004135"/>
    </source>
</evidence>
<keyword evidence="12 26" id="KW-1133">Transmembrane helix</keyword>
<dbReference type="InterPro" id="IPR041631">
    <property type="entry name" value="Alpha_DG1_N2"/>
</dbReference>
<evidence type="ECO:0000259" key="28">
    <source>
        <dbReference type="PROSITE" id="PS51699"/>
    </source>
</evidence>
<organism evidence="29">
    <name type="scientific">Ixodes ricinus</name>
    <name type="common">Common tick</name>
    <name type="synonym">Acarus ricinus</name>
    <dbReference type="NCBI Taxonomy" id="34613"/>
    <lineage>
        <taxon>Eukaryota</taxon>
        <taxon>Metazoa</taxon>
        <taxon>Ecdysozoa</taxon>
        <taxon>Arthropoda</taxon>
        <taxon>Chelicerata</taxon>
        <taxon>Arachnida</taxon>
        <taxon>Acari</taxon>
        <taxon>Parasitiformes</taxon>
        <taxon>Ixodida</taxon>
        <taxon>Ixodoidea</taxon>
        <taxon>Ixodidae</taxon>
        <taxon>Ixodinae</taxon>
        <taxon>Ixodes</taxon>
    </lineage>
</organism>
<reference evidence="29" key="1">
    <citation type="submission" date="2016-02" db="EMBL/GenBank/DDBJ databases">
        <title>RNAseq analyses of the midgut from blood- or serum-fed Ixodes ricinus ticks.</title>
        <authorList>
            <person name="Perner J."/>
            <person name="Provaznik J."/>
            <person name="Schrenkova J."/>
            <person name="Urbanova V."/>
            <person name="Ribeiro J.M."/>
            <person name="Kopacek P."/>
        </authorList>
    </citation>
    <scope>NUCLEOTIDE SEQUENCE</scope>
    <source>
        <tissue evidence="29">Gut</tissue>
    </source>
</reference>
<evidence type="ECO:0000256" key="23">
    <source>
        <dbReference type="ARBA" id="ARBA00031034"/>
    </source>
</evidence>